<gene>
    <name evidence="1" type="ORF">Bhyg_10131</name>
</gene>
<dbReference type="AlphaFoldDB" id="A0A9Q0MSY7"/>
<evidence type="ECO:0000313" key="2">
    <source>
        <dbReference type="Proteomes" id="UP001151699"/>
    </source>
</evidence>
<keyword evidence="2" id="KW-1185">Reference proteome</keyword>
<name>A0A9Q0MSY7_9DIPT</name>
<accession>A0A9Q0MSY7</accession>
<proteinExistence type="predicted"/>
<dbReference type="EMBL" id="WJQU01000003">
    <property type="protein sequence ID" value="KAJ6637401.1"/>
    <property type="molecule type" value="Genomic_DNA"/>
</dbReference>
<protein>
    <submittedName>
        <fullName evidence="1">Uncharacterized protein</fullName>
    </submittedName>
</protein>
<reference evidence="1" key="1">
    <citation type="submission" date="2022-07" db="EMBL/GenBank/DDBJ databases">
        <authorList>
            <person name="Trinca V."/>
            <person name="Uliana J.V.C."/>
            <person name="Torres T.T."/>
            <person name="Ward R.J."/>
            <person name="Monesi N."/>
        </authorList>
    </citation>
    <scope>NUCLEOTIDE SEQUENCE</scope>
    <source>
        <strain evidence="1">HSMRA1968</strain>
        <tissue evidence="1">Whole embryos</tissue>
    </source>
</reference>
<sequence length="76" mass="9064">MADYDYVWTRSYHHNNVSAINFQLIDLIYKMRHNCEWMEEYFVRTYLGRDAVYTGARATFTYTHLIGADPVLPKPI</sequence>
<comment type="caution">
    <text evidence="1">The sequence shown here is derived from an EMBL/GenBank/DDBJ whole genome shotgun (WGS) entry which is preliminary data.</text>
</comment>
<evidence type="ECO:0000313" key="1">
    <source>
        <dbReference type="EMBL" id="KAJ6637401.1"/>
    </source>
</evidence>
<dbReference type="Proteomes" id="UP001151699">
    <property type="component" value="Chromosome X"/>
</dbReference>
<organism evidence="1 2">
    <name type="scientific">Pseudolycoriella hygida</name>
    <dbReference type="NCBI Taxonomy" id="35572"/>
    <lineage>
        <taxon>Eukaryota</taxon>
        <taxon>Metazoa</taxon>
        <taxon>Ecdysozoa</taxon>
        <taxon>Arthropoda</taxon>
        <taxon>Hexapoda</taxon>
        <taxon>Insecta</taxon>
        <taxon>Pterygota</taxon>
        <taxon>Neoptera</taxon>
        <taxon>Endopterygota</taxon>
        <taxon>Diptera</taxon>
        <taxon>Nematocera</taxon>
        <taxon>Sciaroidea</taxon>
        <taxon>Sciaridae</taxon>
        <taxon>Pseudolycoriella</taxon>
    </lineage>
</organism>